<dbReference type="SUPFAM" id="SSF48371">
    <property type="entry name" value="ARM repeat"/>
    <property type="match status" value="1"/>
</dbReference>
<dbReference type="InterPro" id="IPR011989">
    <property type="entry name" value="ARM-like"/>
</dbReference>
<protein>
    <recommendedName>
        <fullName evidence="3">HEAT repeat domain-containing protein</fullName>
    </recommendedName>
</protein>
<proteinExistence type="predicted"/>
<organism evidence="1 2">
    <name type="scientific">Dactylosporangium siamense</name>
    <dbReference type="NCBI Taxonomy" id="685454"/>
    <lineage>
        <taxon>Bacteria</taxon>
        <taxon>Bacillati</taxon>
        <taxon>Actinomycetota</taxon>
        <taxon>Actinomycetes</taxon>
        <taxon>Micromonosporales</taxon>
        <taxon>Micromonosporaceae</taxon>
        <taxon>Dactylosporangium</taxon>
    </lineage>
</organism>
<dbReference type="InterPro" id="IPR016024">
    <property type="entry name" value="ARM-type_fold"/>
</dbReference>
<dbReference type="EMBL" id="BONQ01000113">
    <property type="protein sequence ID" value="GIG49209.1"/>
    <property type="molecule type" value="Genomic_DNA"/>
</dbReference>
<comment type="caution">
    <text evidence="1">The sequence shown here is derived from an EMBL/GenBank/DDBJ whole genome shotgun (WGS) entry which is preliminary data.</text>
</comment>
<evidence type="ECO:0000313" key="1">
    <source>
        <dbReference type="EMBL" id="GIG49209.1"/>
    </source>
</evidence>
<dbReference type="Gene3D" id="1.25.10.10">
    <property type="entry name" value="Leucine-rich Repeat Variant"/>
    <property type="match status" value="1"/>
</dbReference>
<dbReference type="AlphaFoldDB" id="A0A919UB73"/>
<evidence type="ECO:0008006" key="3">
    <source>
        <dbReference type="Google" id="ProtNLM"/>
    </source>
</evidence>
<name>A0A919UB73_9ACTN</name>
<evidence type="ECO:0000313" key="2">
    <source>
        <dbReference type="Proteomes" id="UP000660611"/>
    </source>
</evidence>
<sequence>MQQAVAALPAGGQNAAERLLALLADVDSGHDGPRSRTALDTLTSAPAALVAVDHYARRSWEAKITLEVVATRLDHAAPGLITMALASLHSDGRVRERAVRAILHQSDPVLAPFLVLRAGDWVQQVRDLASLGVAMLLAQDPANYLPAMLPVALRTDARDRGRFVMNQLVAAILAAPEKVRAALSSAGATAQRRLIFDLDRTQGRLTLAGLVGVAEEDPDPRLRAQAAEAACREAVWTEQAAVLRRLAGGRRADVRVTALVGLLRLGLDADVVAHLDDPSALVRAVARQAARKAGENAVARYRAVLSGPTPTPGAVAGFVETVPGEAAVLFPLLEHADRTVRAQAVRAVARLGAVTPDRITPLLRDPAAAVVREAATALRPCADRLPPGLPWELLEDGRPEVRRAGYRLLNGNVQPLIRLRAAVLLTLDPDPALARRGRADTVHLIRRADCPRPSDGDLRDLAHRAADRLDERAGDLLRQWLGG</sequence>
<accession>A0A919UB73</accession>
<keyword evidence="2" id="KW-1185">Reference proteome</keyword>
<dbReference type="Proteomes" id="UP000660611">
    <property type="component" value="Unassembled WGS sequence"/>
</dbReference>
<gene>
    <name evidence="1" type="ORF">Dsi01nite_072500</name>
</gene>
<reference evidence="1" key="1">
    <citation type="submission" date="2021-01" db="EMBL/GenBank/DDBJ databases">
        <title>Whole genome shotgun sequence of Dactylosporangium siamense NBRC 106093.</title>
        <authorList>
            <person name="Komaki H."/>
            <person name="Tamura T."/>
        </authorList>
    </citation>
    <scope>NUCLEOTIDE SEQUENCE</scope>
    <source>
        <strain evidence="1">NBRC 106093</strain>
    </source>
</reference>